<feature type="transmembrane region" description="Helical" evidence="1">
    <location>
        <begin position="23"/>
        <end position="44"/>
    </location>
</feature>
<keyword evidence="1" id="KW-0812">Transmembrane</keyword>
<reference evidence="2 3" key="1">
    <citation type="submission" date="2019-05" db="EMBL/GenBank/DDBJ databases">
        <title>Genomes sequences of two Nocardia cyriacigeorgica environmental isolates, type strains Nocardia asteroides ATCC 19247 and Nocardia cyriacigeorgica DSM 44484.</title>
        <authorList>
            <person name="Vautrin F."/>
            <person name="Bergeron E."/>
            <person name="Dubost A."/>
            <person name="Abrouk D."/>
            <person name="Rodriguez Nava V."/>
            <person name="Pujic P."/>
        </authorList>
    </citation>
    <scope>NUCLEOTIDE SEQUENCE [LARGE SCALE GENOMIC DNA]</scope>
    <source>
        <strain evidence="2 3">EML 446</strain>
    </source>
</reference>
<comment type="caution">
    <text evidence="2">The sequence shown here is derived from an EMBL/GenBank/DDBJ whole genome shotgun (WGS) entry which is preliminary data.</text>
</comment>
<keyword evidence="1" id="KW-0472">Membrane</keyword>
<dbReference type="Proteomes" id="UP000306378">
    <property type="component" value="Unassembled WGS sequence"/>
</dbReference>
<proteinExistence type="predicted"/>
<accession>A0A5R8NHS6</accession>
<gene>
    <name evidence="2" type="ORF">FEK34_20820</name>
</gene>
<dbReference type="RefSeq" id="WP_138450138.1">
    <property type="nucleotide sequence ID" value="NZ_VBUT01000008.1"/>
</dbReference>
<dbReference type="EMBL" id="VBUT01000008">
    <property type="protein sequence ID" value="TLF75211.1"/>
    <property type="molecule type" value="Genomic_DNA"/>
</dbReference>
<evidence type="ECO:0000313" key="2">
    <source>
        <dbReference type="EMBL" id="TLF75211.1"/>
    </source>
</evidence>
<keyword evidence="1" id="KW-1133">Transmembrane helix</keyword>
<evidence type="ECO:0000313" key="3">
    <source>
        <dbReference type="Proteomes" id="UP000306378"/>
    </source>
</evidence>
<sequence>MQQAAAARWLTAHYTARHYMADVISALVIAAGVAVAFFGALRLLDRNTVHPVGSVPVGDILRRCEQELLDSSMWPINWPHDAPSDGEMSVPAARQVMRTHLTCDLYSCARKRTAYRTLADAGVLIPDSRGERFVR</sequence>
<protein>
    <submittedName>
        <fullName evidence="2">Uncharacterized protein</fullName>
    </submittedName>
</protein>
<dbReference type="AlphaFoldDB" id="A0A5R8NHS6"/>
<name>A0A5R8NHS6_9NOCA</name>
<evidence type="ECO:0000256" key="1">
    <source>
        <dbReference type="SAM" id="Phobius"/>
    </source>
</evidence>
<organism evidence="2 3">
    <name type="scientific">Nocardia cyriacigeorgica</name>
    <dbReference type="NCBI Taxonomy" id="135487"/>
    <lineage>
        <taxon>Bacteria</taxon>
        <taxon>Bacillati</taxon>
        <taxon>Actinomycetota</taxon>
        <taxon>Actinomycetes</taxon>
        <taxon>Mycobacteriales</taxon>
        <taxon>Nocardiaceae</taxon>
        <taxon>Nocardia</taxon>
    </lineage>
</organism>